<dbReference type="NCBIfam" id="TIGR01930">
    <property type="entry name" value="AcCoA-C-Actrans"/>
    <property type="match status" value="1"/>
</dbReference>
<comment type="similarity">
    <text evidence="1 5">Belongs to the thiolase-like superfamily. Thiolase family.</text>
</comment>
<dbReference type="InterPro" id="IPR020616">
    <property type="entry name" value="Thiolase_N"/>
</dbReference>
<sequence>MTPLFIFDGTRTPFTRAGTTLADLSAVDLARAAVTALFTRTGFNPALIDETIFGCVASPADAANLSRIIALRAGVPKEKPAMTVNRNCASGLQAIATAQEKLASGNGSLFLVGGVESMSQMPLLFRHEAAIKFAMLSRAKTVGTRTRALAAFRPQDFMPLLALKMGLTDPIAALNMGETAEILAREFRISRDAQDAFAVRSHLNAAANQTHLATEITPVYAGTQKVRAITEDNGVRPDSSLEKPAKLPAIFDPLMGSVTAGNSSQITDGAVALLVGDESHAYTFKSDPLGRVVSQAFTGCDPARMGLGPVKAIELALQRAGWKLDDVDLIEINEAFAAQTLAVLKCLRDKSAAQRAGLSTPLGEIDSDRLNPQGGSIALGHPVGASGARLILTALKQLQRTHKKRALVTLCVGGGQGAALCLERE</sequence>
<proteinExistence type="inferred from homology"/>
<dbReference type="RefSeq" id="WP_138085062.1">
    <property type="nucleotide sequence ID" value="NZ_VAUV01000003.1"/>
</dbReference>
<organism evidence="8 9">
    <name type="scientific">Phragmitibacter flavus</name>
    <dbReference type="NCBI Taxonomy" id="2576071"/>
    <lineage>
        <taxon>Bacteria</taxon>
        <taxon>Pseudomonadati</taxon>
        <taxon>Verrucomicrobiota</taxon>
        <taxon>Verrucomicrobiia</taxon>
        <taxon>Verrucomicrobiales</taxon>
        <taxon>Verrucomicrobiaceae</taxon>
        <taxon>Phragmitibacter</taxon>
    </lineage>
</organism>
<dbReference type="EMBL" id="VAUV01000003">
    <property type="protein sequence ID" value="TLD72059.1"/>
    <property type="molecule type" value="Genomic_DNA"/>
</dbReference>
<dbReference type="CDD" id="cd00751">
    <property type="entry name" value="thiolase"/>
    <property type="match status" value="1"/>
</dbReference>
<reference evidence="8 9" key="1">
    <citation type="submission" date="2019-05" db="EMBL/GenBank/DDBJ databases">
        <title>Verrucobacter flavum gen. nov., sp. nov. a new member of the family Verrucomicrobiaceae.</title>
        <authorList>
            <person name="Szuroczki S."/>
            <person name="Abbaszade G."/>
            <person name="Szabo A."/>
            <person name="Felfoldi T."/>
            <person name="Schumann P."/>
            <person name="Boka K."/>
            <person name="Keki Z."/>
            <person name="Toumi M."/>
            <person name="Toth E."/>
        </authorList>
    </citation>
    <scope>NUCLEOTIDE SEQUENCE [LARGE SCALE GENOMIC DNA]</scope>
    <source>
        <strain evidence="8 9">MG-N-17</strain>
    </source>
</reference>
<dbReference type="InterPro" id="IPR020615">
    <property type="entry name" value="Thiolase_acyl_enz_int_AS"/>
</dbReference>
<dbReference type="PROSITE" id="PS00737">
    <property type="entry name" value="THIOLASE_2"/>
    <property type="match status" value="1"/>
</dbReference>
<dbReference type="OrthoDB" id="2774224at2"/>
<gene>
    <name evidence="8" type="ORF">FEM03_04860</name>
</gene>
<comment type="caution">
    <text evidence="8">The sequence shown here is derived from an EMBL/GenBank/DDBJ whole genome shotgun (WGS) entry which is preliminary data.</text>
</comment>
<evidence type="ECO:0000256" key="4">
    <source>
        <dbReference type="PIRSR" id="PIRSR000429-1"/>
    </source>
</evidence>
<evidence type="ECO:0000256" key="2">
    <source>
        <dbReference type="ARBA" id="ARBA00022679"/>
    </source>
</evidence>
<protein>
    <submittedName>
        <fullName evidence="8">Thiolase family protein</fullName>
    </submittedName>
</protein>
<dbReference type="InterPro" id="IPR020610">
    <property type="entry name" value="Thiolase_AS"/>
</dbReference>
<dbReference type="InterPro" id="IPR020617">
    <property type="entry name" value="Thiolase_C"/>
</dbReference>
<dbReference type="Proteomes" id="UP000306196">
    <property type="component" value="Unassembled WGS sequence"/>
</dbReference>
<dbReference type="Gene3D" id="3.40.47.10">
    <property type="match status" value="1"/>
</dbReference>
<evidence type="ECO:0000256" key="1">
    <source>
        <dbReference type="ARBA" id="ARBA00010982"/>
    </source>
</evidence>
<feature type="active site" description="Proton acceptor" evidence="4">
    <location>
        <position position="381"/>
    </location>
</feature>
<name>A0A5R8KKB5_9BACT</name>
<dbReference type="InterPro" id="IPR002155">
    <property type="entry name" value="Thiolase"/>
</dbReference>
<feature type="active site" description="Acyl-thioester intermediate" evidence="4">
    <location>
        <position position="88"/>
    </location>
</feature>
<keyword evidence="9" id="KW-1185">Reference proteome</keyword>
<keyword evidence="2 5" id="KW-0808">Transferase</keyword>
<dbReference type="GO" id="GO:0003988">
    <property type="term" value="F:acetyl-CoA C-acyltransferase activity"/>
    <property type="evidence" value="ECO:0007669"/>
    <property type="project" value="UniProtKB-ARBA"/>
</dbReference>
<evidence type="ECO:0000259" key="7">
    <source>
        <dbReference type="Pfam" id="PF02803"/>
    </source>
</evidence>
<dbReference type="PROSITE" id="PS00098">
    <property type="entry name" value="THIOLASE_1"/>
    <property type="match status" value="1"/>
</dbReference>
<dbReference type="InterPro" id="IPR016039">
    <property type="entry name" value="Thiolase-like"/>
</dbReference>
<dbReference type="Pfam" id="PF02803">
    <property type="entry name" value="Thiolase_C"/>
    <property type="match status" value="1"/>
</dbReference>
<dbReference type="SUPFAM" id="SSF53901">
    <property type="entry name" value="Thiolase-like"/>
    <property type="match status" value="1"/>
</dbReference>
<dbReference type="Pfam" id="PF00108">
    <property type="entry name" value="Thiolase_N"/>
    <property type="match status" value="1"/>
</dbReference>
<dbReference type="PANTHER" id="PTHR18919">
    <property type="entry name" value="ACETYL-COA C-ACYLTRANSFERASE"/>
    <property type="match status" value="1"/>
</dbReference>
<feature type="domain" description="Thiolase C-terminal" evidence="7">
    <location>
        <begin position="288"/>
        <end position="424"/>
    </location>
</feature>
<evidence type="ECO:0000313" key="9">
    <source>
        <dbReference type="Proteomes" id="UP000306196"/>
    </source>
</evidence>
<dbReference type="PROSITE" id="PS00099">
    <property type="entry name" value="THIOLASE_3"/>
    <property type="match status" value="1"/>
</dbReference>
<dbReference type="PIRSF" id="PIRSF000429">
    <property type="entry name" value="Ac-CoA_Ac_transf"/>
    <property type="match status" value="1"/>
</dbReference>
<feature type="active site" description="Proton acceptor" evidence="4">
    <location>
        <position position="411"/>
    </location>
</feature>
<evidence type="ECO:0000259" key="6">
    <source>
        <dbReference type="Pfam" id="PF00108"/>
    </source>
</evidence>
<feature type="domain" description="Thiolase N-terminal" evidence="6">
    <location>
        <begin position="5"/>
        <end position="278"/>
    </location>
</feature>
<dbReference type="PANTHER" id="PTHR18919:SF151">
    <property type="entry name" value="BLR2427 PROTEIN"/>
    <property type="match status" value="1"/>
</dbReference>
<dbReference type="AlphaFoldDB" id="A0A5R8KKB5"/>
<keyword evidence="3 5" id="KW-0012">Acyltransferase</keyword>
<dbReference type="InterPro" id="IPR020613">
    <property type="entry name" value="Thiolase_CS"/>
</dbReference>
<accession>A0A5R8KKB5</accession>
<evidence type="ECO:0000313" key="8">
    <source>
        <dbReference type="EMBL" id="TLD72059.1"/>
    </source>
</evidence>
<evidence type="ECO:0000256" key="3">
    <source>
        <dbReference type="ARBA" id="ARBA00023315"/>
    </source>
</evidence>
<evidence type="ECO:0000256" key="5">
    <source>
        <dbReference type="RuleBase" id="RU003557"/>
    </source>
</evidence>